<dbReference type="EMBL" id="JABFAC010000006">
    <property type="protein sequence ID" value="MBA0615700.1"/>
    <property type="molecule type" value="Genomic_DNA"/>
</dbReference>
<dbReference type="AlphaFoldDB" id="A0A7J8RQ77"/>
<sequence length="80" mass="8514">MGPGHFPLGPLESSSPASDFGGNPLRFFGGESSSHGVEGNRDNLGPFHNDMGPRHFPLGPLESSSPASDFGGNPFKVFWW</sequence>
<gene>
    <name evidence="2" type="ORF">Godav_015817</name>
</gene>
<protein>
    <submittedName>
        <fullName evidence="2">Uncharacterized protein</fullName>
    </submittedName>
</protein>
<keyword evidence="3" id="KW-1185">Reference proteome</keyword>
<feature type="region of interest" description="Disordered" evidence="1">
    <location>
        <begin position="1"/>
        <end position="72"/>
    </location>
</feature>
<comment type="caution">
    <text evidence="2">The sequence shown here is derived from an EMBL/GenBank/DDBJ whole genome shotgun (WGS) entry which is preliminary data.</text>
</comment>
<name>A0A7J8RQ77_GOSDV</name>
<evidence type="ECO:0000313" key="2">
    <source>
        <dbReference type="EMBL" id="MBA0615700.1"/>
    </source>
</evidence>
<evidence type="ECO:0000256" key="1">
    <source>
        <dbReference type="SAM" id="MobiDB-lite"/>
    </source>
</evidence>
<dbReference type="Proteomes" id="UP000593561">
    <property type="component" value="Unassembled WGS sequence"/>
</dbReference>
<proteinExistence type="predicted"/>
<reference evidence="2 3" key="1">
    <citation type="journal article" date="2019" name="Genome Biol. Evol.">
        <title>Insights into the evolution of the New World diploid cottons (Gossypium, subgenus Houzingenia) based on genome sequencing.</title>
        <authorList>
            <person name="Grover C.E."/>
            <person name="Arick M.A. 2nd"/>
            <person name="Thrash A."/>
            <person name="Conover J.L."/>
            <person name="Sanders W.S."/>
            <person name="Peterson D.G."/>
            <person name="Frelichowski J.E."/>
            <person name="Scheffler J.A."/>
            <person name="Scheffler B.E."/>
            <person name="Wendel J.F."/>
        </authorList>
    </citation>
    <scope>NUCLEOTIDE SEQUENCE [LARGE SCALE GENOMIC DNA]</scope>
    <source>
        <strain evidence="2">27</strain>
        <tissue evidence="2">Leaf</tissue>
    </source>
</reference>
<accession>A0A7J8RQ77</accession>
<organism evidence="2 3">
    <name type="scientific">Gossypium davidsonii</name>
    <name type="common">Davidson's cotton</name>
    <name type="synonym">Gossypium klotzschianum subsp. davidsonii</name>
    <dbReference type="NCBI Taxonomy" id="34287"/>
    <lineage>
        <taxon>Eukaryota</taxon>
        <taxon>Viridiplantae</taxon>
        <taxon>Streptophyta</taxon>
        <taxon>Embryophyta</taxon>
        <taxon>Tracheophyta</taxon>
        <taxon>Spermatophyta</taxon>
        <taxon>Magnoliopsida</taxon>
        <taxon>eudicotyledons</taxon>
        <taxon>Gunneridae</taxon>
        <taxon>Pentapetalae</taxon>
        <taxon>rosids</taxon>
        <taxon>malvids</taxon>
        <taxon>Malvales</taxon>
        <taxon>Malvaceae</taxon>
        <taxon>Malvoideae</taxon>
        <taxon>Gossypium</taxon>
    </lineage>
</organism>
<evidence type="ECO:0000313" key="3">
    <source>
        <dbReference type="Proteomes" id="UP000593561"/>
    </source>
</evidence>